<feature type="domain" description="PHD-type" evidence="18">
    <location>
        <begin position="1"/>
        <end position="49"/>
    </location>
</feature>
<dbReference type="InterPro" id="IPR047483">
    <property type="entry name" value="Tudor_KDM4B_rpt1"/>
</dbReference>
<evidence type="ECO:0000256" key="5">
    <source>
        <dbReference type="ARBA" id="ARBA00022723"/>
    </source>
</evidence>
<evidence type="ECO:0000256" key="2">
    <source>
        <dbReference type="ARBA" id="ARBA00004123"/>
    </source>
</evidence>
<proteinExistence type="inferred from homology"/>
<dbReference type="AlphaFoldDB" id="A0A8D0C4T7"/>
<keyword evidence="10" id="KW-0223">Dioxygenase</keyword>
<name>A0A8D0C4T7_SALMN</name>
<dbReference type="GO" id="GO:0000785">
    <property type="term" value="C:chromatin"/>
    <property type="evidence" value="ECO:0007669"/>
    <property type="project" value="TreeGrafter"/>
</dbReference>
<organism evidence="19 20">
    <name type="scientific">Salvator merianae</name>
    <name type="common">Argentine black and white tegu</name>
    <name type="synonym">Tupinambis merianae</name>
    <dbReference type="NCBI Taxonomy" id="96440"/>
    <lineage>
        <taxon>Eukaryota</taxon>
        <taxon>Metazoa</taxon>
        <taxon>Chordata</taxon>
        <taxon>Craniata</taxon>
        <taxon>Vertebrata</taxon>
        <taxon>Euteleostomi</taxon>
        <taxon>Lepidosauria</taxon>
        <taxon>Squamata</taxon>
        <taxon>Bifurcata</taxon>
        <taxon>Unidentata</taxon>
        <taxon>Episquamata</taxon>
        <taxon>Laterata</taxon>
        <taxon>Teiioidea</taxon>
        <taxon>Teiidae</taxon>
        <taxon>Salvator</taxon>
    </lineage>
</organism>
<keyword evidence="11" id="KW-0560">Oxidoreductase</keyword>
<feature type="compositionally biased region" description="Polar residues" evidence="17">
    <location>
        <begin position="175"/>
        <end position="186"/>
    </location>
</feature>
<evidence type="ECO:0000256" key="10">
    <source>
        <dbReference type="ARBA" id="ARBA00022964"/>
    </source>
</evidence>
<evidence type="ECO:0000313" key="19">
    <source>
        <dbReference type="Ensembl" id="ENSSMRP00000017769.1"/>
    </source>
</evidence>
<dbReference type="EC" id="1.14.11.66" evidence="4"/>
<evidence type="ECO:0000256" key="8">
    <source>
        <dbReference type="ARBA" id="ARBA00022833"/>
    </source>
</evidence>
<dbReference type="InterPro" id="IPR002999">
    <property type="entry name" value="Tudor"/>
</dbReference>
<feature type="region of interest" description="Disordered" evidence="17">
    <location>
        <begin position="175"/>
        <end position="235"/>
    </location>
</feature>
<keyword evidence="20" id="KW-1185">Reference proteome</keyword>
<dbReference type="SUPFAM" id="SSF63748">
    <property type="entry name" value="Tudor/PWWP/MBT"/>
    <property type="match status" value="2"/>
</dbReference>
<evidence type="ECO:0000256" key="1">
    <source>
        <dbReference type="ARBA" id="ARBA00001954"/>
    </source>
</evidence>
<dbReference type="GeneTree" id="ENSGT00940000159248"/>
<protein>
    <recommendedName>
        <fullName evidence="4">[histone H3]-trimethyl-L-lysine(9) demethylase</fullName>
        <ecNumber evidence="4">1.14.11.66</ecNumber>
    </recommendedName>
</protein>
<evidence type="ECO:0000256" key="12">
    <source>
        <dbReference type="ARBA" id="ARBA00023004"/>
    </source>
</evidence>
<dbReference type="Ensembl" id="ENSSMRT00000020809.1">
    <property type="protein sequence ID" value="ENSSMRP00000017769.1"/>
    <property type="gene ID" value="ENSSMRG00000013850.1"/>
</dbReference>
<evidence type="ECO:0000256" key="11">
    <source>
        <dbReference type="ARBA" id="ARBA00023002"/>
    </source>
</evidence>
<evidence type="ECO:0000259" key="18">
    <source>
        <dbReference type="PROSITE" id="PS51805"/>
    </source>
</evidence>
<keyword evidence="13" id="KW-0805">Transcription regulation</keyword>
<evidence type="ECO:0000256" key="3">
    <source>
        <dbReference type="ARBA" id="ARBA00009711"/>
    </source>
</evidence>
<evidence type="ECO:0000256" key="7">
    <source>
        <dbReference type="ARBA" id="ARBA00022771"/>
    </source>
</evidence>
<dbReference type="GO" id="GO:0010468">
    <property type="term" value="P:regulation of gene expression"/>
    <property type="evidence" value="ECO:0007669"/>
    <property type="project" value="TreeGrafter"/>
</dbReference>
<dbReference type="InterPro" id="IPR040477">
    <property type="entry name" value="KDM4-like_Tudor"/>
</dbReference>
<evidence type="ECO:0000256" key="4">
    <source>
        <dbReference type="ARBA" id="ARBA00012900"/>
    </source>
</evidence>
<dbReference type="GO" id="GO:0008270">
    <property type="term" value="F:zinc ion binding"/>
    <property type="evidence" value="ECO:0007669"/>
    <property type="project" value="UniProtKB-KW"/>
</dbReference>
<evidence type="ECO:0000256" key="9">
    <source>
        <dbReference type="ARBA" id="ARBA00022853"/>
    </source>
</evidence>
<comment type="cofactor">
    <cofactor evidence="1">
        <name>Fe(2+)</name>
        <dbReference type="ChEBI" id="CHEBI:29033"/>
    </cofactor>
</comment>
<keyword evidence="5" id="KW-0479">Metal-binding</keyword>
<dbReference type="Gene3D" id="3.10.330.70">
    <property type="match status" value="1"/>
</dbReference>
<dbReference type="Pfam" id="PF18104">
    <property type="entry name" value="Tudor_2"/>
    <property type="match status" value="1"/>
</dbReference>
<evidence type="ECO:0000256" key="6">
    <source>
        <dbReference type="ARBA" id="ARBA00022737"/>
    </source>
</evidence>
<keyword evidence="6" id="KW-0677">Repeat</keyword>
<evidence type="ECO:0000256" key="17">
    <source>
        <dbReference type="SAM" id="MobiDB-lite"/>
    </source>
</evidence>
<keyword evidence="12" id="KW-0408">Iron</keyword>
<evidence type="ECO:0000256" key="15">
    <source>
        <dbReference type="ARBA" id="ARBA00023242"/>
    </source>
</evidence>
<keyword evidence="9" id="KW-0156">Chromatin regulator</keyword>
<dbReference type="InterPro" id="IPR034732">
    <property type="entry name" value="EPHD"/>
</dbReference>
<dbReference type="CDD" id="cd20464">
    <property type="entry name" value="Tudor_JMJD2B_rpt1"/>
    <property type="match status" value="1"/>
</dbReference>
<dbReference type="PROSITE" id="PS51805">
    <property type="entry name" value="EPHD"/>
    <property type="match status" value="1"/>
</dbReference>
<keyword evidence="15" id="KW-0539">Nucleus</keyword>
<dbReference type="SMART" id="SM00333">
    <property type="entry name" value="TUDOR"/>
    <property type="match status" value="2"/>
</dbReference>
<comment type="similarity">
    <text evidence="3">Belongs to the JHDM3 histone demethylase family.</text>
</comment>
<accession>A0A8D0C4T7</accession>
<dbReference type="GO" id="GO:0005634">
    <property type="term" value="C:nucleus"/>
    <property type="evidence" value="ECO:0007669"/>
    <property type="project" value="UniProtKB-SubCell"/>
</dbReference>
<dbReference type="Proteomes" id="UP000694421">
    <property type="component" value="Unplaced"/>
</dbReference>
<dbReference type="InterPro" id="IPR013083">
    <property type="entry name" value="Znf_RING/FYVE/PHD"/>
</dbReference>
<dbReference type="Pfam" id="PF13832">
    <property type="entry name" value="zf-HC5HC2H_2"/>
    <property type="match status" value="1"/>
</dbReference>
<dbReference type="FunFam" id="3.10.330.70:FF:000001">
    <property type="entry name" value="Putative lysine-specific demethylase 4a"/>
    <property type="match status" value="1"/>
</dbReference>
<dbReference type="PANTHER" id="PTHR10694">
    <property type="entry name" value="LYSINE-SPECIFIC DEMETHYLASE"/>
    <property type="match status" value="1"/>
</dbReference>
<comment type="catalytic activity">
    <reaction evidence="16">
        <text>N(6),N(6),N(6)-trimethyl-L-lysyl(9)-[histone H3] + 2 2-oxoglutarate + 2 O2 = N(6)-methyl-L-lysyl(9)-[histone H3] + 2 formaldehyde + 2 succinate + 2 CO2</text>
        <dbReference type="Rhea" id="RHEA:60200"/>
        <dbReference type="Rhea" id="RHEA-COMP:15538"/>
        <dbReference type="Rhea" id="RHEA-COMP:15542"/>
        <dbReference type="ChEBI" id="CHEBI:15379"/>
        <dbReference type="ChEBI" id="CHEBI:16526"/>
        <dbReference type="ChEBI" id="CHEBI:16810"/>
        <dbReference type="ChEBI" id="CHEBI:16842"/>
        <dbReference type="ChEBI" id="CHEBI:30031"/>
        <dbReference type="ChEBI" id="CHEBI:61929"/>
        <dbReference type="ChEBI" id="CHEBI:61961"/>
        <dbReference type="EC" id="1.14.11.66"/>
    </reaction>
</comment>
<keyword evidence="8" id="KW-0862">Zinc</keyword>
<dbReference type="GO" id="GO:0140684">
    <property type="term" value="F:histone H3K9me2/H3K9me3 demethylase activity"/>
    <property type="evidence" value="ECO:0007669"/>
    <property type="project" value="UniProtKB-EC"/>
</dbReference>
<evidence type="ECO:0000256" key="14">
    <source>
        <dbReference type="ARBA" id="ARBA00023163"/>
    </source>
</evidence>
<reference evidence="19" key="2">
    <citation type="submission" date="2025-09" db="UniProtKB">
        <authorList>
            <consortium name="Ensembl"/>
        </authorList>
    </citation>
    <scope>IDENTIFICATION</scope>
</reference>
<keyword evidence="14" id="KW-0804">Transcription</keyword>
<comment type="subcellular location">
    <subcellularLocation>
        <location evidence="2">Nucleus</location>
    </subcellularLocation>
</comment>
<dbReference type="Gene3D" id="2.30.30.140">
    <property type="match status" value="1"/>
</dbReference>
<evidence type="ECO:0000313" key="20">
    <source>
        <dbReference type="Proteomes" id="UP000694421"/>
    </source>
</evidence>
<reference evidence="19" key="1">
    <citation type="submission" date="2025-08" db="UniProtKB">
        <authorList>
            <consortium name="Ensembl"/>
        </authorList>
    </citation>
    <scope>IDENTIFICATION</scope>
</reference>
<keyword evidence="7" id="KW-0863">Zinc-finger</keyword>
<evidence type="ECO:0000256" key="16">
    <source>
        <dbReference type="ARBA" id="ARBA00049349"/>
    </source>
</evidence>
<dbReference type="PANTHER" id="PTHR10694:SF7">
    <property type="entry name" value="[HISTONE H3]-TRIMETHYL-L-LYSINE(9) DEMETHYLASE"/>
    <property type="match status" value="1"/>
</dbReference>
<evidence type="ECO:0000256" key="13">
    <source>
        <dbReference type="ARBA" id="ARBA00023015"/>
    </source>
</evidence>
<dbReference type="Gene3D" id="3.30.40.10">
    <property type="entry name" value="Zinc/RING finger domain, C3HC4 (zinc finger)"/>
    <property type="match status" value="1"/>
</dbReference>
<sequence length="235" mass="25703">MKKVSGACIQCSYEHCSTSFHVTCAHAAGVPVEPDDWPYAVSITCSKHKAANQEVSLGQTVITKNRNGLYYHCKVIGVTTQTFYEVNFEDGSYSDNVYPENIISRDCFKAGPPAEGELIRLQLADGIVYQAKFIASLFFLQIEFEDGAQLMVKRGEIYTLEEELPKRVKSRLSLSTVAPKTDTTSGEDSKAAKRPRVGGTKSPEESGSAPNYLPIMGTLLPPPPFQPGAPSNPMF</sequence>